<dbReference type="Proteomes" id="UP000185904">
    <property type="component" value="Unassembled WGS sequence"/>
</dbReference>
<comment type="caution">
    <text evidence="3">The sequence shown here is derived from an EMBL/GenBank/DDBJ whole genome shotgun (WGS) entry which is preliminary data.</text>
</comment>
<dbReference type="EMBL" id="LVCJ01000024">
    <property type="protein sequence ID" value="OAL36191.1"/>
    <property type="molecule type" value="Genomic_DNA"/>
</dbReference>
<evidence type="ECO:0000313" key="4">
    <source>
        <dbReference type="Proteomes" id="UP000185904"/>
    </source>
</evidence>
<proteinExistence type="predicted"/>
<dbReference type="GeneID" id="34588023"/>
<evidence type="ECO:0000256" key="2">
    <source>
        <dbReference type="SAM" id="MobiDB-lite"/>
    </source>
</evidence>
<reference evidence="3 4" key="1">
    <citation type="submission" date="2016-03" db="EMBL/GenBank/DDBJ databases">
        <title>The draft genome sequence of Fonsecaea nubica causative agent of cutaneous subcutaneous infection in human host.</title>
        <authorList>
            <person name="Costa F."/>
            <person name="Sybren D.H."/>
            <person name="Raittz R.T."/>
            <person name="Weiss V.A."/>
            <person name="Leao A.C."/>
            <person name="Gomes R."/>
            <person name="De Souza E.M."/>
            <person name="Pedrosa F.O."/>
            <person name="Steffens M.B."/>
            <person name="Bombassaro A."/>
            <person name="Tadra-Sfeir M.Z."/>
            <person name="Moreno L.F."/>
            <person name="Najafzadeh M.J."/>
            <person name="Felipe M.S."/>
            <person name="Teixeira M."/>
            <person name="Sun J."/>
            <person name="Xi L."/>
            <person name="Castro M.A."/>
            <person name="Vicente V.A."/>
        </authorList>
    </citation>
    <scope>NUCLEOTIDE SEQUENCE [LARGE SCALE GENOMIC DNA]</scope>
    <source>
        <strain evidence="3 4">CBS 269.64</strain>
    </source>
</reference>
<evidence type="ECO:0000256" key="1">
    <source>
        <dbReference type="SAM" id="Coils"/>
    </source>
</evidence>
<feature type="coiled-coil region" evidence="1">
    <location>
        <begin position="31"/>
        <end position="58"/>
    </location>
</feature>
<protein>
    <submittedName>
        <fullName evidence="3">Uncharacterized protein</fullName>
    </submittedName>
</protein>
<name>A0A178D4R7_9EURO</name>
<dbReference type="AlphaFoldDB" id="A0A178D4R7"/>
<dbReference type="RefSeq" id="XP_022501203.1">
    <property type="nucleotide sequence ID" value="XM_022642901.1"/>
</dbReference>
<keyword evidence="1" id="KW-0175">Coiled coil</keyword>
<accession>A0A178D4R7</accession>
<organism evidence="3 4">
    <name type="scientific">Fonsecaea nubica</name>
    <dbReference type="NCBI Taxonomy" id="856822"/>
    <lineage>
        <taxon>Eukaryota</taxon>
        <taxon>Fungi</taxon>
        <taxon>Dikarya</taxon>
        <taxon>Ascomycota</taxon>
        <taxon>Pezizomycotina</taxon>
        <taxon>Eurotiomycetes</taxon>
        <taxon>Chaetothyriomycetidae</taxon>
        <taxon>Chaetothyriales</taxon>
        <taxon>Herpotrichiellaceae</taxon>
        <taxon>Fonsecaea</taxon>
    </lineage>
</organism>
<sequence length="116" mass="13785">MSGTSRRPSPPPQRRPSRSKSLIQRVEEFERRDYLEMLDRLTRDNLNLQRDVLHYQREWCALLDLLQYVNEALVRLQNALAKCFQEQVDAEEYWLTSWGIEDEITRGAGYNPTGWV</sequence>
<keyword evidence="4" id="KW-1185">Reference proteome</keyword>
<feature type="region of interest" description="Disordered" evidence="2">
    <location>
        <begin position="1"/>
        <end position="22"/>
    </location>
</feature>
<evidence type="ECO:0000313" key="3">
    <source>
        <dbReference type="EMBL" id="OAL36191.1"/>
    </source>
</evidence>
<gene>
    <name evidence="3" type="ORF">AYO20_04605</name>
</gene>